<dbReference type="InterPro" id="IPR012507">
    <property type="entry name" value="YibE_F"/>
</dbReference>
<dbReference type="eggNOG" id="COG5438">
    <property type="taxonomic scope" value="Bacteria"/>
</dbReference>
<feature type="transmembrane region" description="Helical" evidence="1">
    <location>
        <begin position="340"/>
        <end position="362"/>
    </location>
</feature>
<dbReference type="PANTHER" id="PTHR41771">
    <property type="entry name" value="MEMBRANE PROTEIN-RELATED"/>
    <property type="match status" value="1"/>
</dbReference>
<dbReference type="PANTHER" id="PTHR41771:SF1">
    <property type="entry name" value="MEMBRANE PROTEIN"/>
    <property type="match status" value="1"/>
</dbReference>
<keyword evidence="1" id="KW-0472">Membrane</keyword>
<evidence type="ECO:0000256" key="1">
    <source>
        <dbReference type="SAM" id="Phobius"/>
    </source>
</evidence>
<dbReference type="KEGG" id="amt:Amet_0035"/>
<feature type="transmembrane region" description="Helical" evidence="1">
    <location>
        <begin position="244"/>
        <end position="269"/>
    </location>
</feature>
<name>A6TJB0_ALKMQ</name>
<proteinExistence type="predicted"/>
<gene>
    <name evidence="2" type="ordered locus">Amet_0035</name>
</gene>
<feature type="transmembrane region" description="Helical" evidence="1">
    <location>
        <begin position="302"/>
        <end position="320"/>
    </location>
</feature>
<evidence type="ECO:0000313" key="3">
    <source>
        <dbReference type="Proteomes" id="UP000001572"/>
    </source>
</evidence>
<keyword evidence="1" id="KW-0812">Transmembrane</keyword>
<keyword evidence="3" id="KW-1185">Reference proteome</keyword>
<dbReference type="OrthoDB" id="5753718at2"/>
<protein>
    <submittedName>
        <fullName evidence="2">YibE/F family protein</fullName>
    </submittedName>
</protein>
<dbReference type="EMBL" id="CP000724">
    <property type="protein sequence ID" value="ABR46278.1"/>
    <property type="molecule type" value="Genomic_DNA"/>
</dbReference>
<feature type="transmembrane region" description="Helical" evidence="1">
    <location>
        <begin position="118"/>
        <end position="136"/>
    </location>
</feature>
<reference evidence="3" key="1">
    <citation type="journal article" date="2016" name="Genome Announc.">
        <title>Complete genome sequence of Alkaliphilus metalliredigens strain QYMF, an alkaliphilic and metal-reducing bacterium isolated from borax-contaminated leachate ponds.</title>
        <authorList>
            <person name="Hwang C."/>
            <person name="Copeland A."/>
            <person name="Lucas S."/>
            <person name="Lapidus A."/>
            <person name="Barry K."/>
            <person name="Detter J.C."/>
            <person name="Glavina Del Rio T."/>
            <person name="Hammon N."/>
            <person name="Israni S."/>
            <person name="Dalin E."/>
            <person name="Tice H."/>
            <person name="Pitluck S."/>
            <person name="Chertkov O."/>
            <person name="Brettin T."/>
            <person name="Bruce D."/>
            <person name="Han C."/>
            <person name="Schmutz J."/>
            <person name="Larimer F."/>
            <person name="Land M.L."/>
            <person name="Hauser L."/>
            <person name="Kyrpides N."/>
            <person name="Mikhailova N."/>
            <person name="Ye Q."/>
            <person name="Zhou J."/>
            <person name="Richardson P."/>
            <person name="Fields M.W."/>
        </authorList>
    </citation>
    <scope>NUCLEOTIDE SEQUENCE [LARGE SCALE GENOMIC DNA]</scope>
    <source>
        <strain evidence="3">QYMF</strain>
    </source>
</reference>
<keyword evidence="1" id="KW-1133">Transmembrane helix</keyword>
<feature type="transmembrane region" description="Helical" evidence="1">
    <location>
        <begin position="168"/>
        <end position="187"/>
    </location>
</feature>
<dbReference type="HOGENOM" id="CLU_028166_4_0_9"/>
<feature type="transmembrane region" description="Helical" evidence="1">
    <location>
        <begin position="143"/>
        <end position="162"/>
    </location>
</feature>
<dbReference type="Pfam" id="PF07907">
    <property type="entry name" value="YibE_F"/>
    <property type="match status" value="1"/>
</dbReference>
<accession>A6TJB0</accession>
<feature type="transmembrane region" description="Helical" evidence="1">
    <location>
        <begin position="194"/>
        <end position="214"/>
    </location>
</feature>
<dbReference type="STRING" id="293826.Amet_0035"/>
<evidence type="ECO:0000313" key="2">
    <source>
        <dbReference type="EMBL" id="ABR46278.1"/>
    </source>
</evidence>
<sequence length="367" mass="40210">MINIKQVKMILVIALLVGILGASLAHGETSNEHIQYKKARAIILEVQEEQEGQLVVQWAKARVMNGPLKGHIIQLKHPLIKGSKYHIELEENMRIFLELRVEENRVTSANFIDVTKEHHLKILLAIFVTLLLIFGGFKGLRSFIALVITGLCMLYIFIPMVFNGYSFILATVVVSGIIIVSSFILISGFTTKSLTAIIGTIGGTTISGVIAIYFGNLMYLTGITDDAIETLIRHSTLDVDYRGLLYSGMTIGALGAVMDVSMTITSVIYEIKRGNRQVRIKSLVLSGLAVGRDIMATMTNTLILAYAGTSLPLLLLFIFSEMPLEDIINSQYIASEVVRALSGSIGLVLTIPITSVVAAINIKWAKE</sequence>
<dbReference type="AlphaFoldDB" id="A6TJB0"/>
<dbReference type="RefSeq" id="WP_011971187.1">
    <property type="nucleotide sequence ID" value="NC_009633.1"/>
</dbReference>
<organism evidence="2 3">
    <name type="scientific">Alkaliphilus metalliredigens (strain QYMF)</name>
    <dbReference type="NCBI Taxonomy" id="293826"/>
    <lineage>
        <taxon>Bacteria</taxon>
        <taxon>Bacillati</taxon>
        <taxon>Bacillota</taxon>
        <taxon>Clostridia</taxon>
        <taxon>Peptostreptococcales</taxon>
        <taxon>Natronincolaceae</taxon>
        <taxon>Alkaliphilus</taxon>
    </lineage>
</organism>
<dbReference type="Proteomes" id="UP000001572">
    <property type="component" value="Chromosome"/>
</dbReference>